<comment type="caution">
    <text evidence="2">The sequence shown here is derived from an EMBL/GenBank/DDBJ whole genome shotgun (WGS) entry which is preliminary data.</text>
</comment>
<dbReference type="EMBL" id="LAZR01013558">
    <property type="protein sequence ID" value="KKM21406.1"/>
    <property type="molecule type" value="Genomic_DNA"/>
</dbReference>
<organism evidence="2">
    <name type="scientific">marine sediment metagenome</name>
    <dbReference type="NCBI Taxonomy" id="412755"/>
    <lineage>
        <taxon>unclassified sequences</taxon>
        <taxon>metagenomes</taxon>
        <taxon>ecological metagenomes</taxon>
    </lineage>
</organism>
<accession>A0A0F9I195</accession>
<evidence type="ECO:0000313" key="1">
    <source>
        <dbReference type="EMBL" id="KKM15036.1"/>
    </source>
</evidence>
<reference evidence="2" key="1">
    <citation type="journal article" date="2015" name="Nature">
        <title>Complex archaea that bridge the gap between prokaryotes and eukaryotes.</title>
        <authorList>
            <person name="Spang A."/>
            <person name="Saw J.H."/>
            <person name="Jorgensen S.L."/>
            <person name="Zaremba-Niedzwiedzka K."/>
            <person name="Martijn J."/>
            <person name="Lind A.E."/>
            <person name="van Eijk R."/>
            <person name="Schleper C."/>
            <person name="Guy L."/>
            <person name="Ettema T.J."/>
        </authorList>
    </citation>
    <scope>NUCLEOTIDE SEQUENCE</scope>
</reference>
<proteinExistence type="predicted"/>
<protein>
    <submittedName>
        <fullName evidence="2">Uncharacterized protein</fullName>
    </submittedName>
</protein>
<dbReference type="EMBL" id="LAZR01015004">
    <property type="protein sequence ID" value="KKM15036.1"/>
    <property type="molecule type" value="Genomic_DNA"/>
</dbReference>
<sequence length="71" mass="8068">MKILTKQRLIIMGTDKKIEDIHLDYIKTLEKGHARLLQKYNIILSTMGKIGSGLKEVKDIISDTLSKVLKS</sequence>
<name>A0A0F9I195_9ZZZZ</name>
<evidence type="ECO:0000313" key="2">
    <source>
        <dbReference type="EMBL" id="KKM21406.1"/>
    </source>
</evidence>
<dbReference type="AlphaFoldDB" id="A0A0F9I195"/>
<gene>
    <name evidence="2" type="ORF">LCGC14_1635780</name>
    <name evidence="1" type="ORF">LCGC14_1700080</name>
</gene>